<dbReference type="GO" id="GO:0019441">
    <property type="term" value="P:L-tryptophan catabolic process to kynurenine"/>
    <property type="evidence" value="ECO:0007669"/>
    <property type="project" value="InterPro"/>
</dbReference>
<dbReference type="InterPro" id="IPR000898">
    <property type="entry name" value="Indolamine_dOase"/>
</dbReference>
<proteinExistence type="inferred from homology"/>
<protein>
    <recommendedName>
        <fullName evidence="8">Indoleamine 2,3-dioxygenase</fullName>
    </recommendedName>
</protein>
<dbReference type="GO" id="GO:0033754">
    <property type="term" value="F:indoleamine 2,3-dioxygenase activity"/>
    <property type="evidence" value="ECO:0007669"/>
    <property type="project" value="TreeGrafter"/>
</dbReference>
<dbReference type="AlphaFoldDB" id="A0A4Y9ZRB1"/>
<comment type="caution">
    <text evidence="6">The sequence shown here is derived from an EMBL/GenBank/DDBJ whole genome shotgun (WGS) entry which is preliminary data.</text>
</comment>
<evidence type="ECO:0000313" key="7">
    <source>
        <dbReference type="Proteomes" id="UP000298061"/>
    </source>
</evidence>
<dbReference type="Proteomes" id="UP000298061">
    <property type="component" value="Unassembled WGS sequence"/>
</dbReference>
<feature type="binding site" description="proximal binding residue" evidence="4">
    <location>
        <position position="367"/>
    </location>
    <ligand>
        <name>heme b</name>
        <dbReference type="ChEBI" id="CHEBI:60344"/>
    </ligand>
    <ligandPart>
        <name>Fe</name>
        <dbReference type="ChEBI" id="CHEBI:18248"/>
    </ligandPart>
</feature>
<evidence type="ECO:0000256" key="2">
    <source>
        <dbReference type="ARBA" id="ARBA00022723"/>
    </source>
</evidence>
<dbReference type="PANTHER" id="PTHR28657">
    <property type="entry name" value="INDOLEAMINE 2,3-DIOXYGENASE"/>
    <property type="match status" value="1"/>
</dbReference>
<dbReference type="GO" id="GO:0034354">
    <property type="term" value="P:'de novo' NAD+ biosynthetic process from L-tryptophan"/>
    <property type="evidence" value="ECO:0007669"/>
    <property type="project" value="TreeGrafter"/>
</dbReference>
<evidence type="ECO:0000256" key="1">
    <source>
        <dbReference type="ARBA" id="ARBA00007119"/>
    </source>
</evidence>
<feature type="compositionally biased region" description="Polar residues" evidence="5">
    <location>
        <begin position="381"/>
        <end position="398"/>
    </location>
</feature>
<comment type="similarity">
    <text evidence="1">Belongs to the indoleamine 2,3-dioxygenase family.</text>
</comment>
<organism evidence="6 7">
    <name type="scientific">Hericium alpestre</name>
    <dbReference type="NCBI Taxonomy" id="135208"/>
    <lineage>
        <taxon>Eukaryota</taxon>
        <taxon>Fungi</taxon>
        <taxon>Dikarya</taxon>
        <taxon>Basidiomycota</taxon>
        <taxon>Agaricomycotina</taxon>
        <taxon>Agaricomycetes</taxon>
        <taxon>Russulales</taxon>
        <taxon>Hericiaceae</taxon>
        <taxon>Hericium</taxon>
    </lineage>
</organism>
<dbReference type="InterPro" id="IPR037217">
    <property type="entry name" value="Trp/Indoleamine_2_3_dOase-like"/>
</dbReference>
<dbReference type="Pfam" id="PF01231">
    <property type="entry name" value="IDO"/>
    <property type="match status" value="1"/>
</dbReference>
<evidence type="ECO:0000313" key="6">
    <source>
        <dbReference type="EMBL" id="TFY76587.1"/>
    </source>
</evidence>
<sequence length="429" mass="48042">MLAMEEYDIDAATGFFPAEPLPPLTGQFGFWENALEDAKRDLSLGTDEREKAKANRAKGEVWRARIRSFPILDIECLEDDDRLHKRAHMVLAFLVNFYVHSQPPRAADEQVHVPACLAIPIVRVSRILGIAPVLTFADVVLWNWTPINPELPLSANNYRCMHTFSATETERNFYLTSAKVEIRGVELLRIIDSYVHAPDITDFSFISRTAKDLARLAAIVQDLMEIMTSVRETVDPYTFYWEVRPWWNGSDPKDGGWIYDGVPDSEKLPLSGPSAGQSTVMHALDVFLDVDHKLQQKRSPAPSEGNKKSDKGFMERMRLYMPGKHQQFLIDLATLPTAIREFSKDTPLLREPFDAVVLTLKKLRDAHIRIASLYIITMSNSTPPSTSEAKEGTASQTKKGPAKGTGGNELSVLLKAGRDATARTMLSGN</sequence>
<dbReference type="Gene3D" id="1.20.58.480">
    <property type="match status" value="1"/>
</dbReference>
<dbReference type="STRING" id="135208.A0A4Y9ZRB1"/>
<dbReference type="EMBL" id="SFCI01001162">
    <property type="protein sequence ID" value="TFY76587.1"/>
    <property type="molecule type" value="Genomic_DNA"/>
</dbReference>
<evidence type="ECO:0000256" key="4">
    <source>
        <dbReference type="PIRSR" id="PIRSR600898-1"/>
    </source>
</evidence>
<dbReference type="GO" id="GO:0005737">
    <property type="term" value="C:cytoplasm"/>
    <property type="evidence" value="ECO:0007669"/>
    <property type="project" value="TreeGrafter"/>
</dbReference>
<keyword evidence="4" id="KW-0349">Heme</keyword>
<name>A0A4Y9ZRB1_9AGAM</name>
<evidence type="ECO:0000256" key="3">
    <source>
        <dbReference type="ARBA" id="ARBA00023004"/>
    </source>
</evidence>
<dbReference type="OrthoDB" id="540174at2759"/>
<keyword evidence="3 4" id="KW-0408">Iron</keyword>
<keyword evidence="2 4" id="KW-0479">Metal-binding</keyword>
<evidence type="ECO:0008006" key="8">
    <source>
        <dbReference type="Google" id="ProtNLM"/>
    </source>
</evidence>
<dbReference type="GO" id="GO:0020037">
    <property type="term" value="F:heme binding"/>
    <property type="evidence" value="ECO:0007669"/>
    <property type="project" value="InterPro"/>
</dbReference>
<gene>
    <name evidence="6" type="ORF">EWM64_g7425</name>
</gene>
<dbReference type="SUPFAM" id="SSF140959">
    <property type="entry name" value="Indolic compounds 2,3-dioxygenase-like"/>
    <property type="match status" value="1"/>
</dbReference>
<feature type="region of interest" description="Disordered" evidence="5">
    <location>
        <begin position="381"/>
        <end position="411"/>
    </location>
</feature>
<accession>A0A4Y9ZRB1</accession>
<reference evidence="6 7" key="1">
    <citation type="submission" date="2019-02" db="EMBL/GenBank/DDBJ databases">
        <title>Genome sequencing of the rare red list fungi Hericium alpestre (H. flagellum).</title>
        <authorList>
            <person name="Buettner E."/>
            <person name="Kellner H."/>
        </authorList>
    </citation>
    <scope>NUCLEOTIDE SEQUENCE [LARGE SCALE GENOMIC DNA]</scope>
    <source>
        <strain evidence="6 7">DSM 108284</strain>
    </source>
</reference>
<keyword evidence="7" id="KW-1185">Reference proteome</keyword>
<dbReference type="PANTHER" id="PTHR28657:SF5">
    <property type="entry name" value="INDOLEAMINE 2,3-DIOXYGENASE"/>
    <property type="match status" value="1"/>
</dbReference>
<evidence type="ECO:0000256" key="5">
    <source>
        <dbReference type="SAM" id="MobiDB-lite"/>
    </source>
</evidence>
<dbReference type="GO" id="GO:0046872">
    <property type="term" value="F:metal ion binding"/>
    <property type="evidence" value="ECO:0007669"/>
    <property type="project" value="UniProtKB-KW"/>
</dbReference>